<evidence type="ECO:0000259" key="7">
    <source>
        <dbReference type="Pfam" id="PF01029"/>
    </source>
</evidence>
<dbReference type="EMBL" id="MGDX01000018">
    <property type="protein sequence ID" value="OGL71022.1"/>
    <property type="molecule type" value="Genomic_DNA"/>
</dbReference>
<evidence type="ECO:0000313" key="9">
    <source>
        <dbReference type="Proteomes" id="UP000177097"/>
    </source>
</evidence>
<comment type="function">
    <text evidence="6">Involved in transcription antitermination. Required for transcription of ribosomal RNA (rRNA) genes. Binds specifically to the boxA antiterminator sequence of the ribosomal RNA (rrn) operons.</text>
</comment>
<dbReference type="InterPro" id="IPR035926">
    <property type="entry name" value="NusB-like_sf"/>
</dbReference>
<dbReference type="PANTHER" id="PTHR11078">
    <property type="entry name" value="N UTILIZATION SUBSTANCE PROTEIN B-RELATED"/>
    <property type="match status" value="1"/>
</dbReference>
<dbReference type="STRING" id="1802389.A3C17_00560"/>
<evidence type="ECO:0000256" key="4">
    <source>
        <dbReference type="ARBA" id="ARBA00023015"/>
    </source>
</evidence>
<dbReference type="InterPro" id="IPR011605">
    <property type="entry name" value="NusB_fam"/>
</dbReference>
<sequence length="158" mass="17913">MSNRHLARTLAMQTLYQWDFLGRPADRVDEMIRYIRDEFAPEFDDHEYVEATVRGVIEHAAEIDERLNHFATDWPVDTMTVVDRNVLRLGVYELVYVEGIPSKVAINEAIEIAKAFGGETSGKFVNGVLGAIFKDQVTHGHIKEADKEREAPSKAIPN</sequence>
<evidence type="ECO:0000256" key="5">
    <source>
        <dbReference type="ARBA" id="ARBA00023163"/>
    </source>
</evidence>
<dbReference type="Gene3D" id="1.10.940.10">
    <property type="entry name" value="NusB-like"/>
    <property type="match status" value="1"/>
</dbReference>
<protein>
    <recommendedName>
        <fullName evidence="6">Transcription antitermination protein NusB</fullName>
    </recommendedName>
    <alternativeName>
        <fullName evidence="6">Antitermination factor NusB</fullName>
    </alternativeName>
</protein>
<dbReference type="GO" id="GO:0005829">
    <property type="term" value="C:cytosol"/>
    <property type="evidence" value="ECO:0007669"/>
    <property type="project" value="TreeGrafter"/>
</dbReference>
<organism evidence="8 9">
    <name type="scientific">Candidatus Uhrbacteria bacterium RIFCSPHIGHO2_02_FULL_53_13</name>
    <dbReference type="NCBI Taxonomy" id="1802389"/>
    <lineage>
        <taxon>Bacteria</taxon>
        <taxon>Candidatus Uhriibacteriota</taxon>
    </lineage>
</organism>
<evidence type="ECO:0000313" key="8">
    <source>
        <dbReference type="EMBL" id="OGL71022.1"/>
    </source>
</evidence>
<dbReference type="InterPro" id="IPR006027">
    <property type="entry name" value="NusB_RsmB_TIM44"/>
</dbReference>
<accession>A0A1F7TYJ0</accession>
<reference evidence="8 9" key="1">
    <citation type="journal article" date="2016" name="Nat. Commun.">
        <title>Thousands of microbial genomes shed light on interconnected biogeochemical processes in an aquifer system.</title>
        <authorList>
            <person name="Anantharaman K."/>
            <person name="Brown C.T."/>
            <person name="Hug L.A."/>
            <person name="Sharon I."/>
            <person name="Castelle C.J."/>
            <person name="Probst A.J."/>
            <person name="Thomas B.C."/>
            <person name="Singh A."/>
            <person name="Wilkins M.J."/>
            <person name="Karaoz U."/>
            <person name="Brodie E.L."/>
            <person name="Williams K.H."/>
            <person name="Hubbard S.S."/>
            <person name="Banfield J.F."/>
        </authorList>
    </citation>
    <scope>NUCLEOTIDE SEQUENCE [LARGE SCALE GENOMIC DNA]</scope>
</reference>
<dbReference type="HAMAP" id="MF_00073">
    <property type="entry name" value="NusB"/>
    <property type="match status" value="1"/>
</dbReference>
<dbReference type="SUPFAM" id="SSF48013">
    <property type="entry name" value="NusB-like"/>
    <property type="match status" value="1"/>
</dbReference>
<feature type="domain" description="NusB/RsmB/TIM44" evidence="7">
    <location>
        <begin position="7"/>
        <end position="132"/>
    </location>
</feature>
<dbReference type="GO" id="GO:0006353">
    <property type="term" value="P:DNA-templated transcription termination"/>
    <property type="evidence" value="ECO:0007669"/>
    <property type="project" value="UniProtKB-UniRule"/>
</dbReference>
<dbReference type="PANTHER" id="PTHR11078:SF3">
    <property type="entry name" value="ANTITERMINATION NUSB DOMAIN-CONTAINING PROTEIN"/>
    <property type="match status" value="1"/>
</dbReference>
<dbReference type="Pfam" id="PF01029">
    <property type="entry name" value="NusB"/>
    <property type="match status" value="1"/>
</dbReference>
<name>A0A1F7TYJ0_9BACT</name>
<evidence type="ECO:0000256" key="3">
    <source>
        <dbReference type="ARBA" id="ARBA00022884"/>
    </source>
</evidence>
<evidence type="ECO:0000256" key="6">
    <source>
        <dbReference type="HAMAP-Rule" id="MF_00073"/>
    </source>
</evidence>
<keyword evidence="3 6" id="KW-0694">RNA-binding</keyword>
<dbReference type="Proteomes" id="UP000177097">
    <property type="component" value="Unassembled WGS sequence"/>
</dbReference>
<dbReference type="NCBIfam" id="TIGR01951">
    <property type="entry name" value="nusB"/>
    <property type="match status" value="1"/>
</dbReference>
<proteinExistence type="inferred from homology"/>
<keyword evidence="2 6" id="KW-0889">Transcription antitermination</keyword>
<evidence type="ECO:0000256" key="2">
    <source>
        <dbReference type="ARBA" id="ARBA00022814"/>
    </source>
</evidence>
<comment type="similarity">
    <text evidence="1 6">Belongs to the NusB family.</text>
</comment>
<evidence type="ECO:0000256" key="1">
    <source>
        <dbReference type="ARBA" id="ARBA00005952"/>
    </source>
</evidence>
<comment type="caution">
    <text evidence="8">The sequence shown here is derived from an EMBL/GenBank/DDBJ whole genome shotgun (WGS) entry which is preliminary data.</text>
</comment>
<keyword evidence="5 6" id="KW-0804">Transcription</keyword>
<dbReference type="GO" id="GO:0003723">
    <property type="term" value="F:RNA binding"/>
    <property type="evidence" value="ECO:0007669"/>
    <property type="project" value="UniProtKB-UniRule"/>
</dbReference>
<keyword evidence="4 6" id="KW-0805">Transcription regulation</keyword>
<dbReference type="GO" id="GO:0031564">
    <property type="term" value="P:transcription antitermination"/>
    <property type="evidence" value="ECO:0007669"/>
    <property type="project" value="UniProtKB-KW"/>
</dbReference>
<dbReference type="AlphaFoldDB" id="A0A1F7TYJ0"/>
<gene>
    <name evidence="6" type="primary">nusB</name>
    <name evidence="8" type="ORF">A3C17_00560</name>
</gene>